<evidence type="ECO:0000259" key="2">
    <source>
        <dbReference type="Pfam" id="PF01882"/>
    </source>
</evidence>
<dbReference type="Proteomes" id="UP000800303">
    <property type="component" value="Unassembled WGS sequence"/>
</dbReference>
<accession>A0ABX0F7E0</accession>
<feature type="region of interest" description="Disordered" evidence="1">
    <location>
        <begin position="345"/>
        <end position="383"/>
    </location>
</feature>
<feature type="domain" description="DUF58" evidence="2">
    <location>
        <begin position="188"/>
        <end position="305"/>
    </location>
</feature>
<protein>
    <submittedName>
        <fullName evidence="3">DUF58 domain-containing protein</fullName>
    </submittedName>
</protein>
<dbReference type="PANTHER" id="PTHR34351">
    <property type="entry name" value="SLR1927 PROTEIN-RELATED"/>
    <property type="match status" value="1"/>
</dbReference>
<sequence>MALLGMILAGVLLAGLQSVVIGRASMRRIRYNRSFSRASCYAGEDLELIEVIENDKRLPVPWLKLEAEFPAVFRFRGRKGAETPKLNLGSVYQTHTSGFALMPRQRVTRKHFVVCENRGIYRLSTVFMTSGDLLGFVMRSNSVHVESPLVVYPRLLQEMKMPSDWRSWQGEFSVRRWILEDPFLIEGSREYAPGDPMNRIHWKSSARTGTLQAYRQGHSADPQVMIVLDIGRVVLGLQEGSGEEEAEHAISVAATGAEGLIRQGIPVGLIHNAHTLSAERIAPAGGAAQRGAIMEALAGIRLKSRQSLEECLLQESRRTESPRDYVVISAAGSAGIGQAVDRLESRGHKVSVIHPGSPPPARGMDERQAEDAERENRAEEVGA</sequence>
<dbReference type="PANTHER" id="PTHR34351:SF2">
    <property type="entry name" value="DUF58 DOMAIN-CONTAINING PROTEIN"/>
    <property type="match status" value="1"/>
</dbReference>
<dbReference type="Pfam" id="PF01882">
    <property type="entry name" value="DUF58"/>
    <property type="match status" value="1"/>
</dbReference>
<name>A0ABX0F7E0_9BACL</name>
<dbReference type="EMBL" id="JAAFGS010000003">
    <property type="protein sequence ID" value="NGZ75909.1"/>
    <property type="molecule type" value="Genomic_DNA"/>
</dbReference>
<evidence type="ECO:0000256" key="1">
    <source>
        <dbReference type="SAM" id="MobiDB-lite"/>
    </source>
</evidence>
<comment type="caution">
    <text evidence="3">The sequence shown here is derived from an EMBL/GenBank/DDBJ whole genome shotgun (WGS) entry which is preliminary data.</text>
</comment>
<evidence type="ECO:0000313" key="4">
    <source>
        <dbReference type="Proteomes" id="UP000800303"/>
    </source>
</evidence>
<proteinExistence type="predicted"/>
<evidence type="ECO:0000313" key="3">
    <source>
        <dbReference type="EMBL" id="NGZ75909.1"/>
    </source>
</evidence>
<reference evidence="3 4" key="1">
    <citation type="submission" date="2020-01" db="EMBL/GenBank/DDBJ databases">
        <title>Polyphasic characterisation and genomic insights into a novel alkali tolerant bacterium VR-M41.</title>
        <authorList>
            <person name="Vemuluri V.R."/>
        </authorList>
    </citation>
    <scope>NUCLEOTIDE SEQUENCE [LARGE SCALE GENOMIC DNA]</scope>
    <source>
        <strain evidence="3 4">VR-M41</strain>
    </source>
</reference>
<dbReference type="RefSeq" id="WP_166274303.1">
    <property type="nucleotide sequence ID" value="NZ_JAAFGS010000003.1"/>
</dbReference>
<gene>
    <name evidence="3" type="ORF">GYN08_11310</name>
</gene>
<feature type="compositionally biased region" description="Basic and acidic residues" evidence="1">
    <location>
        <begin position="363"/>
        <end position="383"/>
    </location>
</feature>
<dbReference type="InterPro" id="IPR002881">
    <property type="entry name" value="DUF58"/>
</dbReference>
<organism evidence="3 4">
    <name type="scientific">Saccharibacillus alkalitolerans</name>
    <dbReference type="NCBI Taxonomy" id="2705290"/>
    <lineage>
        <taxon>Bacteria</taxon>
        <taxon>Bacillati</taxon>
        <taxon>Bacillota</taxon>
        <taxon>Bacilli</taxon>
        <taxon>Bacillales</taxon>
        <taxon>Paenibacillaceae</taxon>
        <taxon>Saccharibacillus</taxon>
    </lineage>
</organism>
<keyword evidence="4" id="KW-1185">Reference proteome</keyword>